<dbReference type="Proteomes" id="UP000649799">
    <property type="component" value="Unassembled WGS sequence"/>
</dbReference>
<proteinExistence type="predicted"/>
<evidence type="ECO:0000313" key="2">
    <source>
        <dbReference type="Proteomes" id="UP000649799"/>
    </source>
</evidence>
<reference evidence="1 2" key="1">
    <citation type="submission" date="2020-03" db="EMBL/GenBank/DDBJ databases">
        <title>Cyclobacterium plantarum sp. nov., a marine bacterium isolated from a coastal-marine wetland.</title>
        <authorList>
            <person name="Sanchez-Porro C."/>
            <person name="Ventosa A."/>
            <person name="Amoozegar M."/>
        </authorList>
    </citation>
    <scope>NUCLEOTIDE SEQUENCE [LARGE SCALE GENOMIC DNA]</scope>
    <source>
        <strain evidence="1 2">GBPx2</strain>
    </source>
</reference>
<dbReference type="EMBL" id="JAANYN010000002">
    <property type="protein sequence ID" value="NHE56389.1"/>
    <property type="molecule type" value="Genomic_DNA"/>
</dbReference>
<dbReference type="RefSeq" id="WP_166144204.1">
    <property type="nucleotide sequence ID" value="NZ_JAANYN010000002.1"/>
</dbReference>
<evidence type="ECO:0000313" key="1">
    <source>
        <dbReference type="EMBL" id="NHE56389.1"/>
    </source>
</evidence>
<sequence length="99" mass="11415">MNMTLDELIIELIIQDLKHNQLILGLDRLNLDAGYCHYLGIMDLIQRLMGVADDAMDEFSATYMAAMHRSLEFPISRSEEELKPLAIECYKNLKEKLRG</sequence>
<keyword evidence="2" id="KW-1185">Reference proteome</keyword>
<accession>A0ABX0H7R0</accession>
<name>A0ABX0H7R0_9BACT</name>
<gene>
    <name evidence="1" type="ORF">G9Q97_06135</name>
</gene>
<organism evidence="1 2">
    <name type="scientific">Cyclobacterium plantarum</name>
    <dbReference type="NCBI Taxonomy" id="2716263"/>
    <lineage>
        <taxon>Bacteria</taxon>
        <taxon>Pseudomonadati</taxon>
        <taxon>Bacteroidota</taxon>
        <taxon>Cytophagia</taxon>
        <taxon>Cytophagales</taxon>
        <taxon>Cyclobacteriaceae</taxon>
        <taxon>Cyclobacterium</taxon>
    </lineage>
</organism>
<comment type="caution">
    <text evidence="1">The sequence shown here is derived from an EMBL/GenBank/DDBJ whole genome shotgun (WGS) entry which is preliminary data.</text>
</comment>
<protein>
    <submittedName>
        <fullName evidence="1">Uncharacterized protein</fullName>
    </submittedName>
</protein>